<gene>
    <name evidence="4" type="ORF">I551_8291</name>
</gene>
<evidence type="ECO:0000256" key="1">
    <source>
        <dbReference type="ARBA" id="ARBA00023002"/>
    </source>
</evidence>
<evidence type="ECO:0000259" key="3">
    <source>
        <dbReference type="Pfam" id="PF00171"/>
    </source>
</evidence>
<evidence type="ECO:0000313" key="4">
    <source>
        <dbReference type="EMBL" id="EUA85237.1"/>
    </source>
</evidence>
<dbReference type="Proteomes" id="UP000020681">
    <property type="component" value="Unassembled WGS sequence"/>
</dbReference>
<dbReference type="SUPFAM" id="SSF53720">
    <property type="entry name" value="ALDH-like"/>
    <property type="match status" value="1"/>
</dbReference>
<evidence type="ECO:0000256" key="2">
    <source>
        <dbReference type="SAM" id="MobiDB-lite"/>
    </source>
</evidence>
<dbReference type="PANTHER" id="PTHR43353">
    <property type="entry name" value="SUCCINATE-SEMIALDEHYDE DEHYDROGENASE, MITOCHONDRIAL"/>
    <property type="match status" value="1"/>
</dbReference>
<accession>A0ABP3A0R7</accession>
<evidence type="ECO:0000313" key="5">
    <source>
        <dbReference type="Proteomes" id="UP000020681"/>
    </source>
</evidence>
<proteinExistence type="predicted"/>
<dbReference type="Gene3D" id="3.40.605.10">
    <property type="entry name" value="Aldehyde Dehydrogenase, Chain A, domain 1"/>
    <property type="match status" value="1"/>
</dbReference>
<dbReference type="InterPro" id="IPR050740">
    <property type="entry name" value="Aldehyde_DH_Superfamily"/>
</dbReference>
<dbReference type="PANTHER" id="PTHR43353:SF5">
    <property type="entry name" value="SUCCINATE-SEMIALDEHYDE DEHYDROGENASE, MITOCHONDRIAL"/>
    <property type="match status" value="1"/>
</dbReference>
<dbReference type="EMBL" id="JAOL01000203">
    <property type="protein sequence ID" value="EUA85237.1"/>
    <property type="molecule type" value="Genomic_DNA"/>
</dbReference>
<keyword evidence="5" id="KW-1185">Reference proteome</keyword>
<dbReference type="InterPro" id="IPR016162">
    <property type="entry name" value="Ald_DH_N"/>
</dbReference>
<dbReference type="InterPro" id="IPR016161">
    <property type="entry name" value="Ald_DH/histidinol_DH"/>
</dbReference>
<reference evidence="4 5" key="1">
    <citation type="submission" date="2014-01" db="EMBL/GenBank/DDBJ databases">
        <authorList>
            <person name="Dobos K."/>
            <person name="Lenaerts A."/>
            <person name="Ordway D."/>
            <person name="DeGroote M.A."/>
            <person name="Parker T."/>
            <person name="Sizemore C."/>
            <person name="Tallon L.J."/>
            <person name="Sadzewicz L.K."/>
            <person name="Sengamalay N."/>
            <person name="Fraser C.M."/>
            <person name="Hine E."/>
            <person name="Shefchek K.A."/>
            <person name="Das S.P."/>
            <person name="Tettelin H."/>
        </authorList>
    </citation>
    <scope>NUCLEOTIDE SEQUENCE [LARGE SCALE GENOMIC DNA]</scope>
    <source>
        <strain evidence="4 5">Harvey</strain>
    </source>
</reference>
<dbReference type="InterPro" id="IPR015590">
    <property type="entry name" value="Aldehyde_DH_dom"/>
</dbReference>
<comment type="caution">
    <text evidence="4">The sequence shown here is derived from an EMBL/GenBank/DDBJ whole genome shotgun (WGS) entry which is preliminary data.</text>
</comment>
<organism evidence="4 5">
    <name type="scientific">Mycobacterium ulcerans str. Harvey</name>
    <dbReference type="NCBI Taxonomy" id="1299332"/>
    <lineage>
        <taxon>Bacteria</taxon>
        <taxon>Bacillati</taxon>
        <taxon>Actinomycetota</taxon>
        <taxon>Actinomycetes</taxon>
        <taxon>Mycobacteriales</taxon>
        <taxon>Mycobacteriaceae</taxon>
        <taxon>Mycobacterium</taxon>
        <taxon>Mycobacterium ulcerans group</taxon>
    </lineage>
</organism>
<keyword evidence="1" id="KW-0560">Oxidoreductase</keyword>
<sequence>MSAAQIAELARRGRAAQPGWEALGYEGRAVVLKRMQRWLVDNADQVIATICSKPARPTRTRRSPNSYTRSGIRVLADKARATSPTSGSTHRRYSSRASAGAALPPMGLIGVIGPWNYPLTNSFGDCIPALAAGTA</sequence>
<feature type="domain" description="Aldehyde dehydrogenase" evidence="3">
    <location>
        <begin position="2"/>
        <end position="134"/>
    </location>
</feature>
<feature type="region of interest" description="Disordered" evidence="2">
    <location>
        <begin position="78"/>
        <end position="98"/>
    </location>
</feature>
<protein>
    <submittedName>
        <fullName evidence="4">Aldehyde dehydrogenase family protein</fullName>
    </submittedName>
</protein>
<name>A0ABP3A0R7_MYCUL</name>
<dbReference type="Pfam" id="PF00171">
    <property type="entry name" value="Aldedh"/>
    <property type="match status" value="1"/>
</dbReference>